<gene>
    <name evidence="1" type="ORF">I79_022606</name>
</gene>
<reference evidence="2" key="1">
    <citation type="journal article" date="2011" name="Nat. Biotechnol.">
        <title>The genomic sequence of the Chinese hamster ovary (CHO)-K1 cell line.</title>
        <authorList>
            <person name="Xu X."/>
            <person name="Nagarajan H."/>
            <person name="Lewis N.E."/>
            <person name="Pan S."/>
            <person name="Cai Z."/>
            <person name="Liu X."/>
            <person name="Chen W."/>
            <person name="Xie M."/>
            <person name="Wang W."/>
            <person name="Hammond S."/>
            <person name="Andersen M.R."/>
            <person name="Neff N."/>
            <person name="Passarelli B."/>
            <person name="Koh W."/>
            <person name="Fan H.C."/>
            <person name="Wang J."/>
            <person name="Gui Y."/>
            <person name="Lee K.H."/>
            <person name="Betenbaugh M.J."/>
            <person name="Quake S.R."/>
            <person name="Famili I."/>
            <person name="Palsson B.O."/>
            <person name="Wang J."/>
        </authorList>
    </citation>
    <scope>NUCLEOTIDE SEQUENCE [LARGE SCALE GENOMIC DNA]</scope>
    <source>
        <strain evidence="2">CHO K1 cell line</strain>
    </source>
</reference>
<sequence>MGNAGLRSESFAEVPAAPRVQSSFRNFNSQRRWLHAWLRRLRLPSSTCANYKRLNWGGRRGF</sequence>
<dbReference type="EMBL" id="JH002448">
    <property type="protein sequence ID" value="EGW13797.1"/>
    <property type="molecule type" value="Genomic_DNA"/>
</dbReference>
<dbReference type="Proteomes" id="UP000001075">
    <property type="component" value="Unassembled WGS sequence"/>
</dbReference>
<evidence type="ECO:0000313" key="2">
    <source>
        <dbReference type="Proteomes" id="UP000001075"/>
    </source>
</evidence>
<proteinExistence type="predicted"/>
<protein>
    <submittedName>
        <fullName evidence="1">Uncharacterized protein</fullName>
    </submittedName>
</protein>
<organism evidence="1 2">
    <name type="scientific">Cricetulus griseus</name>
    <name type="common">Chinese hamster</name>
    <name type="synonym">Cricetulus barabensis griseus</name>
    <dbReference type="NCBI Taxonomy" id="10029"/>
    <lineage>
        <taxon>Eukaryota</taxon>
        <taxon>Metazoa</taxon>
        <taxon>Chordata</taxon>
        <taxon>Craniata</taxon>
        <taxon>Vertebrata</taxon>
        <taxon>Euteleostomi</taxon>
        <taxon>Mammalia</taxon>
        <taxon>Eutheria</taxon>
        <taxon>Euarchontoglires</taxon>
        <taxon>Glires</taxon>
        <taxon>Rodentia</taxon>
        <taxon>Myomorpha</taxon>
        <taxon>Muroidea</taxon>
        <taxon>Cricetidae</taxon>
        <taxon>Cricetinae</taxon>
        <taxon>Cricetulus</taxon>
    </lineage>
</organism>
<dbReference type="InParanoid" id="G3IFT3"/>
<name>G3IFT3_CRIGR</name>
<accession>G3IFT3</accession>
<evidence type="ECO:0000313" key="1">
    <source>
        <dbReference type="EMBL" id="EGW13797.1"/>
    </source>
</evidence>
<dbReference type="AlphaFoldDB" id="G3IFT3"/>